<dbReference type="CDD" id="cd14503">
    <property type="entry name" value="PTP-bact"/>
    <property type="match status" value="1"/>
</dbReference>
<accession>A0A1M5WI76</accession>
<keyword evidence="3" id="KW-1185">Reference proteome</keyword>
<dbReference type="Gene3D" id="3.90.190.10">
    <property type="entry name" value="Protein tyrosine phosphatase superfamily"/>
    <property type="match status" value="1"/>
</dbReference>
<dbReference type="NCBIfam" id="TIGR01244">
    <property type="entry name" value="TIGR01244 family sulfur transferase"/>
    <property type="match status" value="1"/>
</dbReference>
<evidence type="ECO:0000259" key="1">
    <source>
        <dbReference type="Pfam" id="PF04273"/>
    </source>
</evidence>
<evidence type="ECO:0000313" key="3">
    <source>
        <dbReference type="Proteomes" id="UP000184221"/>
    </source>
</evidence>
<dbReference type="OrthoDB" id="9805710at2"/>
<feature type="domain" description="Beta-lactamase hydrolase-like protein phosphatase-like" evidence="1">
    <location>
        <begin position="2"/>
        <end position="110"/>
    </location>
</feature>
<dbReference type="STRING" id="996342.SAMN05443551_3484"/>
<dbReference type="GO" id="GO:0016787">
    <property type="term" value="F:hydrolase activity"/>
    <property type="evidence" value="ECO:0007669"/>
    <property type="project" value="InterPro"/>
</dbReference>
<name>A0A1M5WI76_9RHOB</name>
<sequence>MDIRQISERYSVSPQIDPEDAAAIKAAGITTVICNRPDAEVPPSHQTDAIRAALEAEGLRFEVLPITHQTMTPDRVAAQADIVASSDGPVLAYCASGTRSSILWALSQAGQQSADQILNAVSRAGYDLAALRPTLDAAASAQKQG</sequence>
<dbReference type="Pfam" id="PF04273">
    <property type="entry name" value="BLH_phosphatase"/>
    <property type="match status" value="1"/>
</dbReference>
<dbReference type="Proteomes" id="UP000184221">
    <property type="component" value="Unassembled WGS sequence"/>
</dbReference>
<dbReference type="EMBL" id="FQXC01000004">
    <property type="protein sequence ID" value="SHH87191.1"/>
    <property type="molecule type" value="Genomic_DNA"/>
</dbReference>
<dbReference type="AlphaFoldDB" id="A0A1M5WI76"/>
<proteinExistence type="predicted"/>
<dbReference type="InterPro" id="IPR029021">
    <property type="entry name" value="Prot-tyrosine_phosphatase-like"/>
</dbReference>
<reference evidence="2 3" key="1">
    <citation type="submission" date="2016-11" db="EMBL/GenBank/DDBJ databases">
        <authorList>
            <person name="Jaros S."/>
            <person name="Januszkiewicz K."/>
            <person name="Wedrychowicz H."/>
        </authorList>
    </citation>
    <scope>NUCLEOTIDE SEQUENCE [LARGE SCALE GENOMIC DNA]</scope>
    <source>
        <strain evidence="2 3">DSM 29431</strain>
    </source>
</reference>
<protein>
    <submittedName>
        <fullName evidence="2">TIGR01244 family protein</fullName>
    </submittedName>
</protein>
<evidence type="ECO:0000313" key="2">
    <source>
        <dbReference type="EMBL" id="SHH87191.1"/>
    </source>
</evidence>
<organism evidence="2 3">
    <name type="scientific">Marivita hallyeonensis</name>
    <dbReference type="NCBI Taxonomy" id="996342"/>
    <lineage>
        <taxon>Bacteria</taxon>
        <taxon>Pseudomonadati</taxon>
        <taxon>Pseudomonadota</taxon>
        <taxon>Alphaproteobacteria</taxon>
        <taxon>Rhodobacterales</taxon>
        <taxon>Roseobacteraceae</taxon>
        <taxon>Marivita</taxon>
    </lineage>
</organism>
<dbReference type="RefSeq" id="WP_072779298.1">
    <property type="nucleotide sequence ID" value="NZ_FQXC01000004.1"/>
</dbReference>
<dbReference type="InterPro" id="IPR005939">
    <property type="entry name" value="BLH_phosphatase-like"/>
</dbReference>
<dbReference type="SUPFAM" id="SSF52799">
    <property type="entry name" value="(Phosphotyrosine protein) phosphatases II"/>
    <property type="match status" value="1"/>
</dbReference>
<gene>
    <name evidence="2" type="ORF">SAMN05443551_3484</name>
</gene>